<proteinExistence type="predicted"/>
<sequence length="322" mass="38285">MLNKILAVIIYYSNLILTSFQRKMMIRYDRHMASDYFKKRRYYAGKITHLVDESNQYIAEKIISGLPFMAGRFGSTEVYNMEVFDLQFTIKYSNALDTLVKYSGFFPYSIEYAMEFKEIMKESCSQVDVMAFWNMFREAYYIKRYMKSDIYLTQLRFLEPWYSEIPWTVALKNKKVLVIHPFCETIRSQYNRREKLFKNKDMLPSFDLKTLKAIQTLAREKDERFETWFDALEYMYNEALKIDFDIALIGCGAYGFPLAAKLKKAGKQAIHMGGMLQILFGIKGRRWDDDPIVSKLYNEYWVRPGENEKPVRAESIENGCYW</sequence>
<reference evidence="1 2" key="1">
    <citation type="journal article" date="2012" name="Front. Microbiol.">
        <title>Draft Genome Sequence of the Virulent Strain 01-B526 of the Fish Pathogen Aeromonas salmonicida.</title>
        <authorList>
            <person name="Charette S.J."/>
            <person name="Brochu F."/>
            <person name="Boyle B."/>
            <person name="Filion G."/>
            <person name="Tanaka K.H."/>
            <person name="Derome N."/>
        </authorList>
    </citation>
    <scope>NUCLEOTIDE SEQUENCE [LARGE SCALE GENOMIC DNA]</scope>
    <source>
        <strain evidence="1 2">P11</strain>
    </source>
</reference>
<dbReference type="AlphaFoldDB" id="A0A1A6AIJ2"/>
<organism evidence="1 2">
    <name type="scientific">Clostridium ragsdalei P11</name>
    <dbReference type="NCBI Taxonomy" id="1353534"/>
    <lineage>
        <taxon>Bacteria</taxon>
        <taxon>Bacillati</taxon>
        <taxon>Bacillota</taxon>
        <taxon>Clostridia</taxon>
        <taxon>Eubacteriales</taxon>
        <taxon>Clostridiaceae</taxon>
        <taxon>Clostridium</taxon>
    </lineage>
</organism>
<evidence type="ECO:0000313" key="2">
    <source>
        <dbReference type="Proteomes" id="UP000093954"/>
    </source>
</evidence>
<gene>
    <name evidence="1" type="ORF">CLRAG_38710</name>
</gene>
<comment type="caution">
    <text evidence="1">The sequence shown here is derived from an EMBL/GenBank/DDBJ whole genome shotgun (WGS) entry which is preliminary data.</text>
</comment>
<protein>
    <submittedName>
        <fullName evidence="1">Uncharacterized protein</fullName>
    </submittedName>
</protein>
<dbReference type="Proteomes" id="UP000093954">
    <property type="component" value="Unassembled WGS sequence"/>
</dbReference>
<keyword evidence="2" id="KW-1185">Reference proteome</keyword>
<dbReference type="EMBL" id="LROS01000077">
    <property type="protein sequence ID" value="OBR89894.1"/>
    <property type="molecule type" value="Genomic_DNA"/>
</dbReference>
<dbReference type="PATRIC" id="fig|1353534.3.peg.3944"/>
<dbReference type="RefSeq" id="WP_065079881.1">
    <property type="nucleotide sequence ID" value="NZ_LROS01000077.1"/>
</dbReference>
<name>A0A1A6AIJ2_9CLOT</name>
<evidence type="ECO:0000313" key="1">
    <source>
        <dbReference type="EMBL" id="OBR89894.1"/>
    </source>
</evidence>
<accession>A0A1A6AIJ2</accession>